<dbReference type="Pfam" id="PF12802">
    <property type="entry name" value="MarR_2"/>
    <property type="match status" value="1"/>
</dbReference>
<protein>
    <submittedName>
        <fullName evidence="5">MarR family transcriptional regulator</fullName>
    </submittedName>
</protein>
<gene>
    <name evidence="5" type="ORF">DI544_09515</name>
</gene>
<dbReference type="Proteomes" id="UP000249229">
    <property type="component" value="Unassembled WGS sequence"/>
</dbReference>
<dbReference type="InterPro" id="IPR000835">
    <property type="entry name" value="HTH_MarR-typ"/>
</dbReference>
<dbReference type="PANTHER" id="PTHR35790:SF4">
    <property type="entry name" value="HTH-TYPE TRANSCRIPTIONAL REGULATOR PCHR"/>
    <property type="match status" value="1"/>
</dbReference>
<evidence type="ECO:0000313" key="6">
    <source>
        <dbReference type="Proteomes" id="UP000249229"/>
    </source>
</evidence>
<dbReference type="SMART" id="SM00347">
    <property type="entry name" value="HTH_MARR"/>
    <property type="match status" value="1"/>
</dbReference>
<keyword evidence="3" id="KW-0804">Transcription</keyword>
<dbReference type="PANTHER" id="PTHR35790">
    <property type="entry name" value="HTH-TYPE TRANSCRIPTIONAL REGULATOR PCHR"/>
    <property type="match status" value="1"/>
</dbReference>
<dbReference type="InterPro" id="IPR036390">
    <property type="entry name" value="WH_DNA-bd_sf"/>
</dbReference>
<feature type="domain" description="HTH marR-type" evidence="4">
    <location>
        <begin position="1"/>
        <end position="141"/>
    </location>
</feature>
<evidence type="ECO:0000256" key="2">
    <source>
        <dbReference type="ARBA" id="ARBA00023125"/>
    </source>
</evidence>
<sequence>MTERLDLDHFLPYLLSVTSNRVSGRIARAYDALFGLTIPEWRLVTLIAEHAPITQAQLCERSRMDKVTVSRAAIALTARELLGRTPNASDRRSHHLRLSAAGERLYAQVAPQAVALERRIFGRFTTDELAQFTDMLRRIDAAAEEED</sequence>
<dbReference type="AlphaFoldDB" id="A0A2W5P7M4"/>
<dbReference type="GO" id="GO:0003700">
    <property type="term" value="F:DNA-binding transcription factor activity"/>
    <property type="evidence" value="ECO:0007669"/>
    <property type="project" value="InterPro"/>
</dbReference>
<comment type="caution">
    <text evidence="5">The sequence shown here is derived from an EMBL/GenBank/DDBJ whole genome shotgun (WGS) entry which is preliminary data.</text>
</comment>
<dbReference type="Gene3D" id="1.10.10.10">
    <property type="entry name" value="Winged helix-like DNA-binding domain superfamily/Winged helix DNA-binding domain"/>
    <property type="match status" value="1"/>
</dbReference>
<proteinExistence type="predicted"/>
<dbReference type="InterPro" id="IPR036388">
    <property type="entry name" value="WH-like_DNA-bd_sf"/>
</dbReference>
<name>A0A2W5P7M4_9SPHN</name>
<dbReference type="InterPro" id="IPR052067">
    <property type="entry name" value="Metal_resp_HTH_trans_reg"/>
</dbReference>
<dbReference type="PRINTS" id="PR00598">
    <property type="entry name" value="HTHMARR"/>
</dbReference>
<keyword evidence="2" id="KW-0238">DNA-binding</keyword>
<dbReference type="GO" id="GO:0003677">
    <property type="term" value="F:DNA binding"/>
    <property type="evidence" value="ECO:0007669"/>
    <property type="project" value="UniProtKB-KW"/>
</dbReference>
<dbReference type="EMBL" id="QFQI01000006">
    <property type="protein sequence ID" value="PZQ60089.1"/>
    <property type="molecule type" value="Genomic_DNA"/>
</dbReference>
<accession>A0A2W5P7M4</accession>
<reference evidence="5 6" key="1">
    <citation type="submission" date="2017-08" db="EMBL/GenBank/DDBJ databases">
        <title>Infants hospitalized years apart are colonized by the same room-sourced microbial strains.</title>
        <authorList>
            <person name="Brooks B."/>
            <person name="Olm M.R."/>
            <person name="Firek B.A."/>
            <person name="Baker R."/>
            <person name="Thomas B.C."/>
            <person name="Morowitz M.J."/>
            <person name="Banfield J.F."/>
        </authorList>
    </citation>
    <scope>NUCLEOTIDE SEQUENCE [LARGE SCALE GENOMIC DNA]</scope>
    <source>
        <strain evidence="5">S2_005_001_R1_22</strain>
    </source>
</reference>
<keyword evidence="1" id="KW-0805">Transcription regulation</keyword>
<organism evidence="5 6">
    <name type="scientific">Sphingomonas taxi</name>
    <dbReference type="NCBI Taxonomy" id="1549858"/>
    <lineage>
        <taxon>Bacteria</taxon>
        <taxon>Pseudomonadati</taxon>
        <taxon>Pseudomonadota</taxon>
        <taxon>Alphaproteobacteria</taxon>
        <taxon>Sphingomonadales</taxon>
        <taxon>Sphingomonadaceae</taxon>
        <taxon>Sphingomonas</taxon>
    </lineage>
</organism>
<evidence type="ECO:0000256" key="1">
    <source>
        <dbReference type="ARBA" id="ARBA00023015"/>
    </source>
</evidence>
<dbReference type="PROSITE" id="PS50995">
    <property type="entry name" value="HTH_MARR_2"/>
    <property type="match status" value="1"/>
</dbReference>
<evidence type="ECO:0000256" key="3">
    <source>
        <dbReference type="ARBA" id="ARBA00023163"/>
    </source>
</evidence>
<dbReference type="SUPFAM" id="SSF46785">
    <property type="entry name" value="Winged helix' DNA-binding domain"/>
    <property type="match status" value="1"/>
</dbReference>
<evidence type="ECO:0000259" key="4">
    <source>
        <dbReference type="PROSITE" id="PS50995"/>
    </source>
</evidence>
<evidence type="ECO:0000313" key="5">
    <source>
        <dbReference type="EMBL" id="PZQ60089.1"/>
    </source>
</evidence>